<dbReference type="SUPFAM" id="SSF53850">
    <property type="entry name" value="Periplasmic binding protein-like II"/>
    <property type="match status" value="1"/>
</dbReference>
<evidence type="ECO:0000256" key="2">
    <source>
        <dbReference type="ARBA" id="ARBA00022729"/>
    </source>
</evidence>
<accession>A0A9X2MP96</accession>
<dbReference type="RefSeq" id="WP_257444254.1">
    <property type="nucleotide sequence ID" value="NZ_JANIPJ010000004.1"/>
</dbReference>
<dbReference type="InterPro" id="IPR050490">
    <property type="entry name" value="Bact_solute-bd_prot1"/>
</dbReference>
<keyword evidence="7" id="KW-1185">Reference proteome</keyword>
<dbReference type="Gene3D" id="3.40.190.10">
    <property type="entry name" value="Periplasmic binding protein-like II"/>
    <property type="match status" value="1"/>
</dbReference>
<dbReference type="PANTHER" id="PTHR43649:SF33">
    <property type="entry name" value="POLYGALACTURONAN_RHAMNOGALACTURONAN-BINDING PROTEIN YTCQ"/>
    <property type="match status" value="1"/>
</dbReference>
<keyword evidence="2" id="KW-0732">Signal</keyword>
<protein>
    <submittedName>
        <fullName evidence="6">Extracellular solute-binding protein</fullName>
    </submittedName>
</protein>
<keyword evidence="4" id="KW-0564">Palmitate</keyword>
<evidence type="ECO:0000256" key="4">
    <source>
        <dbReference type="ARBA" id="ARBA00023139"/>
    </source>
</evidence>
<keyword evidence="3" id="KW-0472">Membrane</keyword>
<sequence length="440" mass="49374">MSPRKYVPLFISALLLTGLLLVYISESLDWDWNRTRLSDGESPVIPASGMRWLPEQSELHISLAVPARDFGVLQARTEAFMIRYPHIRVELTNESPSSNRYESVVERSTQGSVPDVMLVNNGWVIPLAVQGFLKPIDSLMSGDSLSDQLPGLLEPMKWNGYLWGAPRGIDPYIFAWNKPLLEQYGMAKPPSDWTAFLELADRIAAAQEDEQGKRVALTSFAPGGLLQLLLWTERFDAAAGSLLQLRSLSDAQLSMLAELQARSSLVESMPIGQAQKLDPVIADNRILLLLLPWSDYDKLSESAKEHLLVEHEYVPTPWLSGSSFVIGAATEHEEDAMLWIQEMTNAAVGMEELLKERKLPVRASLYDSPDGLLAQTVETPPDWWLRVLNEKSAEPASYHPDPDWPLRWKAWQEAWVDGAENETRFRDFADAIEALNPASK</sequence>
<evidence type="ECO:0000313" key="7">
    <source>
        <dbReference type="Proteomes" id="UP001141950"/>
    </source>
</evidence>
<dbReference type="PANTHER" id="PTHR43649">
    <property type="entry name" value="ARABINOSE-BINDING PROTEIN-RELATED"/>
    <property type="match status" value="1"/>
</dbReference>
<keyword evidence="1" id="KW-1003">Cell membrane</keyword>
<dbReference type="Pfam" id="PF01547">
    <property type="entry name" value="SBP_bac_1"/>
    <property type="match status" value="1"/>
</dbReference>
<dbReference type="Proteomes" id="UP001141950">
    <property type="component" value="Unassembled WGS sequence"/>
</dbReference>
<evidence type="ECO:0000256" key="5">
    <source>
        <dbReference type="ARBA" id="ARBA00023288"/>
    </source>
</evidence>
<name>A0A9X2MP96_9BACL</name>
<organism evidence="6 7">
    <name type="scientific">Paenibacillus soyae</name>
    <dbReference type="NCBI Taxonomy" id="2969249"/>
    <lineage>
        <taxon>Bacteria</taxon>
        <taxon>Bacillati</taxon>
        <taxon>Bacillota</taxon>
        <taxon>Bacilli</taxon>
        <taxon>Bacillales</taxon>
        <taxon>Paenibacillaceae</taxon>
        <taxon>Paenibacillus</taxon>
    </lineage>
</organism>
<keyword evidence="5" id="KW-0449">Lipoprotein</keyword>
<evidence type="ECO:0000313" key="6">
    <source>
        <dbReference type="EMBL" id="MCR2803717.1"/>
    </source>
</evidence>
<gene>
    <name evidence="6" type="ORF">NQZ67_07450</name>
</gene>
<proteinExistence type="predicted"/>
<reference evidence="6" key="1">
    <citation type="submission" date="2022-08" db="EMBL/GenBank/DDBJ databases">
        <title>The genomic sequence of strain Paenibacillus sp. SCIV0701.</title>
        <authorList>
            <person name="Zhao H."/>
        </authorList>
    </citation>
    <scope>NUCLEOTIDE SEQUENCE</scope>
    <source>
        <strain evidence="6">SCIV0701</strain>
    </source>
</reference>
<dbReference type="InterPro" id="IPR006059">
    <property type="entry name" value="SBP"/>
</dbReference>
<evidence type="ECO:0000256" key="3">
    <source>
        <dbReference type="ARBA" id="ARBA00023136"/>
    </source>
</evidence>
<evidence type="ECO:0000256" key="1">
    <source>
        <dbReference type="ARBA" id="ARBA00022475"/>
    </source>
</evidence>
<comment type="caution">
    <text evidence="6">The sequence shown here is derived from an EMBL/GenBank/DDBJ whole genome shotgun (WGS) entry which is preliminary data.</text>
</comment>
<dbReference type="AlphaFoldDB" id="A0A9X2MP96"/>
<dbReference type="EMBL" id="JANIPJ010000004">
    <property type="protein sequence ID" value="MCR2803717.1"/>
    <property type="molecule type" value="Genomic_DNA"/>
</dbReference>